<comment type="caution">
    <text evidence="1">The sequence shown here is derived from an EMBL/GenBank/DDBJ whole genome shotgun (WGS) entry which is preliminary data.</text>
</comment>
<protein>
    <submittedName>
        <fullName evidence="1">Uncharacterized protein</fullName>
    </submittedName>
</protein>
<sequence>MSGIGFPFDGWMPVTIQRLNLCCPCFPARKLLTATRNVNDLPTSELRFAAERPARRASQTFHL</sequence>
<name>A0A9P3LBA9_9APHY</name>
<accession>A0A9P3LBA9</accession>
<evidence type="ECO:0000313" key="1">
    <source>
        <dbReference type="EMBL" id="GJE89291.1"/>
    </source>
</evidence>
<evidence type="ECO:0000313" key="2">
    <source>
        <dbReference type="Proteomes" id="UP000703269"/>
    </source>
</evidence>
<dbReference type="AlphaFoldDB" id="A0A9P3LBA9"/>
<organism evidence="1 2">
    <name type="scientific">Phanerochaete sordida</name>
    <dbReference type="NCBI Taxonomy" id="48140"/>
    <lineage>
        <taxon>Eukaryota</taxon>
        <taxon>Fungi</taxon>
        <taxon>Dikarya</taxon>
        <taxon>Basidiomycota</taxon>
        <taxon>Agaricomycotina</taxon>
        <taxon>Agaricomycetes</taxon>
        <taxon>Polyporales</taxon>
        <taxon>Phanerochaetaceae</taxon>
        <taxon>Phanerochaete</taxon>
    </lineage>
</organism>
<proteinExistence type="predicted"/>
<gene>
    <name evidence="1" type="ORF">PsYK624_053880</name>
</gene>
<reference evidence="1 2" key="1">
    <citation type="submission" date="2021-08" db="EMBL/GenBank/DDBJ databases">
        <title>Draft Genome Sequence of Phanerochaete sordida strain YK-624.</title>
        <authorList>
            <person name="Mori T."/>
            <person name="Dohra H."/>
            <person name="Suzuki T."/>
            <person name="Kawagishi H."/>
            <person name="Hirai H."/>
        </authorList>
    </citation>
    <scope>NUCLEOTIDE SEQUENCE [LARGE SCALE GENOMIC DNA]</scope>
    <source>
        <strain evidence="1 2">YK-624</strain>
    </source>
</reference>
<keyword evidence="2" id="KW-1185">Reference proteome</keyword>
<dbReference type="Proteomes" id="UP000703269">
    <property type="component" value="Unassembled WGS sequence"/>
</dbReference>
<dbReference type="EMBL" id="BPQB01000012">
    <property type="protein sequence ID" value="GJE89291.1"/>
    <property type="molecule type" value="Genomic_DNA"/>
</dbReference>